<dbReference type="SUPFAM" id="SSF53335">
    <property type="entry name" value="S-adenosyl-L-methionine-dependent methyltransferases"/>
    <property type="match status" value="1"/>
</dbReference>
<evidence type="ECO:0000313" key="1">
    <source>
        <dbReference type="EMBL" id="KAB1069574.1"/>
    </source>
</evidence>
<keyword evidence="2" id="KW-1185">Reference proteome</keyword>
<proteinExistence type="predicted"/>
<protein>
    <recommendedName>
        <fullName evidence="3">FkbM family methyltransferase</fullName>
    </recommendedName>
</protein>
<dbReference type="Proteomes" id="UP000441523">
    <property type="component" value="Unassembled WGS sequence"/>
</dbReference>
<dbReference type="RefSeq" id="WP_150966588.1">
    <property type="nucleotide sequence ID" value="NZ_VZZJ01000037.1"/>
</dbReference>
<comment type="caution">
    <text evidence="1">The sequence shown here is derived from an EMBL/GenBank/DDBJ whole genome shotgun (WGS) entry which is preliminary data.</text>
</comment>
<evidence type="ECO:0000313" key="2">
    <source>
        <dbReference type="Proteomes" id="UP000441523"/>
    </source>
</evidence>
<reference evidence="1 2" key="1">
    <citation type="submission" date="2019-09" db="EMBL/GenBank/DDBJ databases">
        <title>YIM 132548 draft genome.</title>
        <authorList>
            <person name="Jiang L."/>
        </authorList>
    </citation>
    <scope>NUCLEOTIDE SEQUENCE [LARGE SCALE GENOMIC DNA]</scope>
    <source>
        <strain evidence="1 2">YIM 132548</strain>
    </source>
</reference>
<name>A0A6N6MFI7_9HYPH</name>
<gene>
    <name evidence="1" type="ORF">F6X51_25025</name>
</gene>
<evidence type="ECO:0008006" key="3">
    <source>
        <dbReference type="Google" id="ProtNLM"/>
    </source>
</evidence>
<organism evidence="1 2">
    <name type="scientific">Methylobacterium planeticum</name>
    <dbReference type="NCBI Taxonomy" id="2615211"/>
    <lineage>
        <taxon>Bacteria</taxon>
        <taxon>Pseudomonadati</taxon>
        <taxon>Pseudomonadota</taxon>
        <taxon>Alphaproteobacteria</taxon>
        <taxon>Hyphomicrobiales</taxon>
        <taxon>Methylobacteriaceae</taxon>
        <taxon>Methylobacterium</taxon>
    </lineage>
</organism>
<dbReference type="InterPro" id="IPR029063">
    <property type="entry name" value="SAM-dependent_MTases_sf"/>
</dbReference>
<accession>A0A6N6MFI7</accession>
<dbReference type="AlphaFoldDB" id="A0A6N6MFI7"/>
<dbReference type="EMBL" id="VZZJ01000037">
    <property type="protein sequence ID" value="KAB1069574.1"/>
    <property type="molecule type" value="Genomic_DNA"/>
</dbReference>
<sequence>MRPTTWRQIETVPIWKNAYRTYRKLPPVLRAPMRVAATPLWSGVAQLVLLRTGQTVASGPFEGITLALSPVSRRHLLSYLLGTTELEIWPAIERIIARSYDTIINIGAADGYYVVGFGKRMPRTKLVAYEAKTELHPALRHVAQVNGIDGRLCLRGLCTLANLEKELERATGPSLVLMDIEGAEATMLDPARVAGLRQADVLVETHEAFAPGCTESIVTRFSATHDILRYRPRPRVLADFPISVLPWLPRLFPRLAVDLMDERRTGVQEWLYMTTKTGLR</sequence>